<dbReference type="EMBL" id="LGRX02035333">
    <property type="protein sequence ID" value="KAK3235275.1"/>
    <property type="molecule type" value="Genomic_DNA"/>
</dbReference>
<reference evidence="2 3" key="1">
    <citation type="journal article" date="2015" name="Genome Biol. Evol.">
        <title>Comparative Genomics of a Bacterivorous Green Alga Reveals Evolutionary Causalities and Consequences of Phago-Mixotrophic Mode of Nutrition.</title>
        <authorList>
            <person name="Burns J.A."/>
            <person name="Paasch A."/>
            <person name="Narechania A."/>
            <person name="Kim E."/>
        </authorList>
    </citation>
    <scope>NUCLEOTIDE SEQUENCE [LARGE SCALE GENOMIC DNA]</scope>
    <source>
        <strain evidence="2 3">PLY_AMNH</strain>
    </source>
</reference>
<dbReference type="Proteomes" id="UP001190700">
    <property type="component" value="Unassembled WGS sequence"/>
</dbReference>
<evidence type="ECO:0000256" key="1">
    <source>
        <dbReference type="SAM" id="MobiDB-lite"/>
    </source>
</evidence>
<gene>
    <name evidence="2" type="ORF">CYMTET_54512</name>
</gene>
<organism evidence="2 3">
    <name type="scientific">Cymbomonas tetramitiformis</name>
    <dbReference type="NCBI Taxonomy" id="36881"/>
    <lineage>
        <taxon>Eukaryota</taxon>
        <taxon>Viridiplantae</taxon>
        <taxon>Chlorophyta</taxon>
        <taxon>Pyramimonadophyceae</taxon>
        <taxon>Pyramimonadales</taxon>
        <taxon>Pyramimonadaceae</taxon>
        <taxon>Cymbomonas</taxon>
    </lineage>
</organism>
<keyword evidence="3" id="KW-1185">Reference proteome</keyword>
<feature type="region of interest" description="Disordered" evidence="1">
    <location>
        <begin position="137"/>
        <end position="159"/>
    </location>
</feature>
<protein>
    <submittedName>
        <fullName evidence="2">Uncharacterized protein</fullName>
    </submittedName>
</protein>
<feature type="region of interest" description="Disordered" evidence="1">
    <location>
        <begin position="1"/>
        <end position="23"/>
    </location>
</feature>
<accession>A0AAE0BG18</accession>
<comment type="caution">
    <text evidence="2">The sequence shown here is derived from an EMBL/GenBank/DDBJ whole genome shotgun (WGS) entry which is preliminary data.</text>
</comment>
<evidence type="ECO:0000313" key="3">
    <source>
        <dbReference type="Proteomes" id="UP001190700"/>
    </source>
</evidence>
<sequence>MSLSVSRAAVRGHESGPSRGRLRGLVSGRDLARGVRIRRVVVAPWTSGARRAGRMIGIGARVELRAKAGGASRASVRRRELGCRPRAGCERENFSSAPGRLEIFRAGDDRSLPELAPEDQFLGLASEFSSAIVTTLPPNTGASASHRASARSDSDEEPLWQDARRGLKRLGRDHPVSGVMWFQLDDRGLSPTDGRLPFGAPSEVDLGG</sequence>
<proteinExistence type="predicted"/>
<name>A0AAE0BG18_9CHLO</name>
<evidence type="ECO:0000313" key="2">
    <source>
        <dbReference type="EMBL" id="KAK3235275.1"/>
    </source>
</evidence>
<dbReference type="AlphaFoldDB" id="A0AAE0BG18"/>